<evidence type="ECO:0000313" key="1">
    <source>
        <dbReference type="EMBL" id="MDC8787122.1"/>
    </source>
</evidence>
<evidence type="ECO:0000313" key="2">
    <source>
        <dbReference type="Proteomes" id="UP001219862"/>
    </source>
</evidence>
<keyword evidence="2" id="KW-1185">Reference proteome</keyword>
<gene>
    <name evidence="1" type="ORF">PRZ01_18175</name>
</gene>
<protein>
    <submittedName>
        <fullName evidence="1">Inovirus-type Gp2 protein</fullName>
    </submittedName>
</protein>
<comment type="caution">
    <text evidence="1">The sequence shown here is derived from an EMBL/GenBank/DDBJ whole genome shotgun (WGS) entry which is preliminary data.</text>
</comment>
<reference evidence="1 2" key="1">
    <citation type="submission" date="2022-10" db="EMBL/GenBank/DDBJ databases">
        <title>paucibacter sp. hw8 Genome sequencing.</title>
        <authorList>
            <person name="Park S."/>
        </authorList>
    </citation>
    <scope>NUCLEOTIDE SEQUENCE [LARGE SCALE GENOMIC DNA]</scope>
    <source>
        <strain evidence="2">hw8</strain>
    </source>
</reference>
<proteinExistence type="predicted"/>
<accession>A0ABT5KWD3</accession>
<organism evidence="1 2">
    <name type="scientific">Roseateles koreensis</name>
    <dbReference type="NCBI Taxonomy" id="2987526"/>
    <lineage>
        <taxon>Bacteria</taxon>
        <taxon>Pseudomonadati</taxon>
        <taxon>Pseudomonadota</taxon>
        <taxon>Betaproteobacteria</taxon>
        <taxon>Burkholderiales</taxon>
        <taxon>Sphaerotilaceae</taxon>
        <taxon>Roseateles</taxon>
    </lineage>
</organism>
<name>A0ABT5KWD3_9BURK</name>
<dbReference type="RefSeq" id="WP_273598261.1">
    <property type="nucleotide sequence ID" value="NZ_JAQQXS010000021.1"/>
</dbReference>
<dbReference type="Proteomes" id="UP001219862">
    <property type="component" value="Unassembled WGS sequence"/>
</dbReference>
<dbReference type="EMBL" id="JAQQXS010000021">
    <property type="protein sequence ID" value="MDC8787122.1"/>
    <property type="molecule type" value="Genomic_DNA"/>
</dbReference>
<sequence length="344" mass="39796">MIFSSQMTNQAKTWDQSYIDGVFHELEHVNIEVISMLQQRDHLLFLPEPVQNLYCLVGMIYRSGLTVHQWSGFPELLELSRRWGMQCQEGDSWSNENSLQFLVEMKAAIFKLQRRMNSLQYRRIVNQSRRNGNNVYKRMIDLFLQGFEQTTRLLVCRIDCHYRTAGSWRFQQDLLTGEQFARDRDSLLRTIPGLYGEALIGYAWKLESGDRKGPHIHVTLLLDANKANNDVWAVKKLGDEWVSLTCGDGYFVNCNANFKNSYQYNALGQVLFSDTCAWQGINKIASYFAKPDFSVGFFLPNGARTFGRSESLVRLSPKPGPKRQQDLPIDFIRSLRRVMYGADN</sequence>